<gene>
    <name evidence="12" type="ORF">PICST_52114</name>
</gene>
<dbReference type="InParanoid" id="A3GG64"/>
<keyword evidence="9" id="KW-0131">Cell cycle</keyword>
<sequence length="296" mass="33808">MKKLATFVINDNYPSNVLEDVQIWSGSDTKESDNLSSVPTSYERMPIYVNHRLVPYYLLSARPLSVFSTSSITSEYFKQTLLKQAVYNRDIGILFKSGRDETYLIFYFDFIKKQIMVLIIDFSRLAEIDAILEKDAVQDPDNTKNTFILLNQTRQDDRSTVFDKVLQRKKSRSSSNPFVVESVQNSTTAKLLSSSILSTQDQIHQAVNKIILSGLRIRGLSTNLNHSVNEKLTIKEIYQMTYKSTMFSLRKHNYTFSGTSSSKGTNTSNSKSQIRLSELQDTIEKLLEIFVDVDGI</sequence>
<dbReference type="eggNOG" id="ENOG502RZIJ">
    <property type="taxonomic scope" value="Eukaryota"/>
</dbReference>
<evidence type="ECO:0000313" key="12">
    <source>
        <dbReference type="EMBL" id="EAZ63462.2"/>
    </source>
</evidence>
<evidence type="ECO:0000256" key="5">
    <source>
        <dbReference type="ARBA" id="ARBA00022490"/>
    </source>
</evidence>
<dbReference type="GO" id="GO:0005634">
    <property type="term" value="C:nucleus"/>
    <property type="evidence" value="ECO:0007669"/>
    <property type="project" value="UniProtKB-SubCell"/>
</dbReference>
<evidence type="ECO:0000256" key="2">
    <source>
        <dbReference type="ARBA" id="ARBA00004647"/>
    </source>
</evidence>
<evidence type="ECO:0000313" key="13">
    <source>
        <dbReference type="Proteomes" id="UP000002258"/>
    </source>
</evidence>
<name>A3GG64_PICST</name>
<keyword evidence="5" id="KW-0963">Cytoplasm</keyword>
<keyword evidence="13" id="KW-1185">Reference proteome</keyword>
<dbReference type="GO" id="GO:0000922">
    <property type="term" value="C:spindle pole"/>
    <property type="evidence" value="ECO:0007669"/>
    <property type="project" value="UniProtKB-SubCell"/>
</dbReference>
<evidence type="ECO:0000256" key="9">
    <source>
        <dbReference type="ARBA" id="ARBA00023306"/>
    </source>
</evidence>
<dbReference type="STRING" id="322104.A3GG64"/>
<feature type="domain" description="Sld7 N-terminal" evidence="11">
    <location>
        <begin position="15"/>
        <end position="123"/>
    </location>
</feature>
<dbReference type="FunCoup" id="A3GG64">
    <property type="interactions" value="12"/>
</dbReference>
<dbReference type="OrthoDB" id="4063051at2759"/>
<evidence type="ECO:0000259" key="10">
    <source>
        <dbReference type="Pfam" id="PF18596"/>
    </source>
</evidence>
<organism evidence="12 13">
    <name type="scientific">Scheffersomyces stipitis (strain ATCC 58785 / CBS 6054 / NBRC 10063 / NRRL Y-11545)</name>
    <name type="common">Yeast</name>
    <name type="synonym">Pichia stipitis</name>
    <dbReference type="NCBI Taxonomy" id="322104"/>
    <lineage>
        <taxon>Eukaryota</taxon>
        <taxon>Fungi</taxon>
        <taxon>Dikarya</taxon>
        <taxon>Ascomycota</taxon>
        <taxon>Saccharomycotina</taxon>
        <taxon>Pichiomycetes</taxon>
        <taxon>Debaryomycetaceae</taxon>
        <taxon>Scheffersomyces</taxon>
    </lineage>
</organism>
<dbReference type="Pfam" id="PF18636">
    <property type="entry name" value="Sld7_N"/>
    <property type="match status" value="1"/>
</dbReference>
<dbReference type="HOGENOM" id="CLU_068936_0_0_1"/>
<evidence type="ECO:0000256" key="7">
    <source>
        <dbReference type="ARBA" id="ARBA00023212"/>
    </source>
</evidence>
<evidence type="ECO:0000256" key="1">
    <source>
        <dbReference type="ARBA" id="ARBA00004123"/>
    </source>
</evidence>
<dbReference type="KEGG" id="pic:PICST_52114"/>
<keyword evidence="6" id="KW-0235">DNA replication</keyword>
<reference evidence="12 13" key="1">
    <citation type="journal article" date="2007" name="Nat. Biotechnol.">
        <title>Genome sequence of the lignocellulose-bioconverting and xylose-fermenting yeast Pichia stipitis.</title>
        <authorList>
            <person name="Jeffries T.W."/>
            <person name="Grigoriev I.V."/>
            <person name="Grimwood J."/>
            <person name="Laplaza J.M."/>
            <person name="Aerts A."/>
            <person name="Salamov A."/>
            <person name="Schmutz J."/>
            <person name="Lindquist E."/>
            <person name="Dehal P."/>
            <person name="Shapiro H."/>
            <person name="Jin Y.S."/>
            <person name="Passoth V."/>
            <person name="Richardson P.M."/>
        </authorList>
    </citation>
    <scope>NUCLEOTIDE SEQUENCE [LARGE SCALE GENOMIC DNA]</scope>
    <source>
        <strain evidence="13">ATCC 58785 / CBS 6054 / NBRC 10063 / NRRL Y-11545</strain>
    </source>
</reference>
<comment type="similarity">
    <text evidence="3">Belongs to the SLD7 family.</text>
</comment>
<protein>
    <recommendedName>
        <fullName evidence="4">Mitochondrial morphogenesis protein SLD7</fullName>
    </recommendedName>
</protein>
<evidence type="ECO:0000256" key="8">
    <source>
        <dbReference type="ARBA" id="ARBA00023242"/>
    </source>
</evidence>
<dbReference type="InterPro" id="IPR041564">
    <property type="entry name" value="Sld7_N"/>
</dbReference>
<evidence type="ECO:0000259" key="11">
    <source>
        <dbReference type="Pfam" id="PF18636"/>
    </source>
</evidence>
<dbReference type="GeneID" id="4851263"/>
<dbReference type="InterPro" id="IPR041260">
    <property type="entry name" value="Sld7_C"/>
</dbReference>
<accession>A3GG64</accession>
<dbReference type="Pfam" id="PF18596">
    <property type="entry name" value="Sld7_C"/>
    <property type="match status" value="1"/>
</dbReference>
<dbReference type="AlphaFoldDB" id="A3GG64"/>
<dbReference type="RefSeq" id="XP_001387485.2">
    <property type="nucleotide sequence ID" value="XM_001387448.1"/>
</dbReference>
<proteinExistence type="inferred from homology"/>
<comment type="subcellular location">
    <subcellularLocation>
        <location evidence="2">Cytoplasm</location>
        <location evidence="2">Cytoskeleton</location>
        <location evidence="2">Spindle pole</location>
    </subcellularLocation>
    <subcellularLocation>
        <location evidence="1">Nucleus</location>
    </subcellularLocation>
</comment>
<dbReference type="Proteomes" id="UP000002258">
    <property type="component" value="Chromosome 1"/>
</dbReference>
<evidence type="ECO:0000256" key="6">
    <source>
        <dbReference type="ARBA" id="ARBA00022705"/>
    </source>
</evidence>
<comment type="caution">
    <text evidence="12">The sequence shown here is derived from an EMBL/GenBank/DDBJ whole genome shotgun (WGS) entry which is preliminary data.</text>
</comment>
<keyword evidence="8" id="KW-0539">Nucleus</keyword>
<dbReference type="EMBL" id="AAVQ01000001">
    <property type="protein sequence ID" value="EAZ63462.2"/>
    <property type="molecule type" value="Genomic_DNA"/>
</dbReference>
<dbReference type="OMA" id="DIQLWST"/>
<evidence type="ECO:0000256" key="3">
    <source>
        <dbReference type="ARBA" id="ARBA00009044"/>
    </source>
</evidence>
<dbReference type="GO" id="GO:0006260">
    <property type="term" value="P:DNA replication"/>
    <property type="evidence" value="ECO:0007669"/>
    <property type="project" value="UniProtKB-KW"/>
</dbReference>
<keyword evidence="7" id="KW-0206">Cytoskeleton</keyword>
<feature type="domain" description="Sld7 C-terminal" evidence="10">
    <location>
        <begin position="200"/>
        <end position="291"/>
    </location>
</feature>
<evidence type="ECO:0000256" key="4">
    <source>
        <dbReference type="ARBA" id="ARBA00017231"/>
    </source>
</evidence>